<evidence type="ECO:0000256" key="2">
    <source>
        <dbReference type="ARBA" id="ARBA00009348"/>
    </source>
</evidence>
<gene>
    <name evidence="5" type="ORF">DF222_04255</name>
</gene>
<dbReference type="GO" id="GO:0016020">
    <property type="term" value="C:membrane"/>
    <property type="evidence" value="ECO:0007669"/>
    <property type="project" value="TreeGrafter"/>
</dbReference>
<dbReference type="OrthoDB" id="7294637at2"/>
<comment type="similarity">
    <text evidence="2">Belongs to the glycosyl hydrolase 33 family.</text>
</comment>
<dbReference type="PANTHER" id="PTHR10628">
    <property type="entry name" value="SIALIDASE"/>
    <property type="match status" value="1"/>
</dbReference>
<dbReference type="GO" id="GO:0005737">
    <property type="term" value="C:cytoplasm"/>
    <property type="evidence" value="ECO:0007669"/>
    <property type="project" value="TreeGrafter"/>
</dbReference>
<protein>
    <recommendedName>
        <fullName evidence="3">exo-alpha-sialidase</fullName>
        <ecNumber evidence="3">3.2.1.18</ecNumber>
    </recommendedName>
</protein>
<dbReference type="Pfam" id="PF13088">
    <property type="entry name" value="BNR_2"/>
    <property type="match status" value="1"/>
</dbReference>
<sequence>MNFGLAVSHDNGHTWEQRIITNEVLGPLVEKHKIISCFATSGAGTQKKTEPHAGRLLQQAACITDTNGNGIPENNNDDVIALTLYSDDHGETWQAGNPTDPQGIAGERIRFDENKVAELSDGSLMLNSRTQAWHGAGHRIVAISRDGGVTWGDYRIDESLVDPANNAQLIRAFPNAAPGTLRSKVLLFSNTDTTGQRVNGTLHISYDDGATWAKKKTFREEGTGYTTMAIQEDGSIGILLEPAVANQIGYMNTTLRWLDPDLQTELKAKENTEVSVADDGTIETLQLVELFERNDPLLEDTFEVKGLPEGLDFDASAGTITGAISGSGRGPVEVTLTEADDGTGHPRTATATVVFEGGPEGADEIDAGLEGSAGGSSSSAGAGAGLVAALGLALGIGGLIHNPAVVQQARDFFAQFGIRI</sequence>
<feature type="domain" description="Sialidase" evidence="4">
    <location>
        <begin position="6"/>
        <end position="238"/>
    </location>
</feature>
<dbReference type="Gene3D" id="2.60.40.10">
    <property type="entry name" value="Immunoglobulins"/>
    <property type="match status" value="1"/>
</dbReference>
<accession>A0A2U1T7S9</accession>
<dbReference type="Proteomes" id="UP000244989">
    <property type="component" value="Unassembled WGS sequence"/>
</dbReference>
<dbReference type="GO" id="GO:0006689">
    <property type="term" value="P:ganglioside catabolic process"/>
    <property type="evidence" value="ECO:0007669"/>
    <property type="project" value="TreeGrafter"/>
</dbReference>
<comment type="caution">
    <text evidence="5">The sequence shown here is derived from an EMBL/GenBank/DDBJ whole genome shotgun (WGS) entry which is preliminary data.</text>
</comment>
<name>A0A2U1T7S9_9CORY</name>
<dbReference type="KEGG" id="cyz:C3B44_08125"/>
<dbReference type="InterPro" id="IPR036278">
    <property type="entry name" value="Sialidase_sf"/>
</dbReference>
<reference evidence="6" key="1">
    <citation type="submission" date="2018-04" db="EMBL/GenBank/DDBJ databases">
        <authorList>
            <person name="Liu S."/>
            <person name="Wang Z."/>
            <person name="Li J."/>
        </authorList>
    </citation>
    <scope>NUCLEOTIDE SEQUENCE [LARGE SCALE GENOMIC DNA]</scope>
    <source>
        <strain evidence="6">2189</strain>
    </source>
</reference>
<evidence type="ECO:0000259" key="4">
    <source>
        <dbReference type="Pfam" id="PF13088"/>
    </source>
</evidence>
<dbReference type="GO" id="GO:0009313">
    <property type="term" value="P:oligosaccharide catabolic process"/>
    <property type="evidence" value="ECO:0007669"/>
    <property type="project" value="TreeGrafter"/>
</dbReference>
<dbReference type="CDD" id="cd15482">
    <property type="entry name" value="Sialidase_non-viral"/>
    <property type="match status" value="1"/>
</dbReference>
<dbReference type="InterPro" id="IPR026856">
    <property type="entry name" value="Sialidase_fam"/>
</dbReference>
<dbReference type="InterPro" id="IPR013783">
    <property type="entry name" value="Ig-like_fold"/>
</dbReference>
<dbReference type="Gene3D" id="2.120.10.10">
    <property type="match status" value="1"/>
</dbReference>
<dbReference type="SUPFAM" id="SSF50939">
    <property type="entry name" value="Sialidases"/>
    <property type="match status" value="1"/>
</dbReference>
<organism evidence="5 6">
    <name type="scientific">Corynebacterium yudongzhengii</name>
    <dbReference type="NCBI Taxonomy" id="2080740"/>
    <lineage>
        <taxon>Bacteria</taxon>
        <taxon>Bacillati</taxon>
        <taxon>Actinomycetota</taxon>
        <taxon>Actinomycetes</taxon>
        <taxon>Mycobacteriales</taxon>
        <taxon>Corynebacteriaceae</taxon>
        <taxon>Corynebacterium</taxon>
    </lineage>
</organism>
<evidence type="ECO:0000256" key="3">
    <source>
        <dbReference type="ARBA" id="ARBA00012733"/>
    </source>
</evidence>
<dbReference type="EMBL" id="QEEZ01000006">
    <property type="protein sequence ID" value="PWC02057.1"/>
    <property type="molecule type" value="Genomic_DNA"/>
</dbReference>
<dbReference type="AlphaFoldDB" id="A0A2U1T7S9"/>
<evidence type="ECO:0000313" key="6">
    <source>
        <dbReference type="Proteomes" id="UP000244989"/>
    </source>
</evidence>
<comment type="catalytic activity">
    <reaction evidence="1">
        <text>Hydrolysis of alpha-(2-&gt;3)-, alpha-(2-&gt;6)-, alpha-(2-&gt;8)- glycosidic linkages of terminal sialic acid residues in oligosaccharides, glycoproteins, glycolipids, colominic acid and synthetic substrates.</text>
        <dbReference type="EC" id="3.2.1.18"/>
    </reaction>
</comment>
<dbReference type="PANTHER" id="PTHR10628:SF30">
    <property type="entry name" value="EXO-ALPHA-SIALIDASE"/>
    <property type="match status" value="1"/>
</dbReference>
<dbReference type="GO" id="GO:0004308">
    <property type="term" value="F:exo-alpha-sialidase activity"/>
    <property type="evidence" value="ECO:0007669"/>
    <property type="project" value="UniProtKB-EC"/>
</dbReference>
<evidence type="ECO:0000256" key="1">
    <source>
        <dbReference type="ARBA" id="ARBA00000427"/>
    </source>
</evidence>
<dbReference type="EC" id="3.2.1.18" evidence="3"/>
<dbReference type="InterPro" id="IPR011040">
    <property type="entry name" value="Sialidase"/>
</dbReference>
<keyword evidence="6" id="KW-1185">Reference proteome</keyword>
<proteinExistence type="inferred from homology"/>
<evidence type="ECO:0000313" key="5">
    <source>
        <dbReference type="EMBL" id="PWC02057.1"/>
    </source>
</evidence>